<organism evidence="2">
    <name type="scientific">Culex pipiens</name>
    <name type="common">House mosquito</name>
    <dbReference type="NCBI Taxonomy" id="7175"/>
    <lineage>
        <taxon>Eukaryota</taxon>
        <taxon>Metazoa</taxon>
        <taxon>Ecdysozoa</taxon>
        <taxon>Arthropoda</taxon>
        <taxon>Hexapoda</taxon>
        <taxon>Insecta</taxon>
        <taxon>Pterygota</taxon>
        <taxon>Neoptera</taxon>
        <taxon>Endopterygota</taxon>
        <taxon>Diptera</taxon>
        <taxon>Nematocera</taxon>
        <taxon>Culicoidea</taxon>
        <taxon>Culicidae</taxon>
        <taxon>Culicinae</taxon>
        <taxon>Culicini</taxon>
        <taxon>Culex</taxon>
        <taxon>Culex</taxon>
    </lineage>
</organism>
<feature type="transmembrane region" description="Helical" evidence="1">
    <location>
        <begin position="77"/>
        <end position="96"/>
    </location>
</feature>
<accession>A0A8D8CV53</accession>
<protein>
    <submittedName>
        <fullName evidence="2">(northern house mosquito) hypothetical protein</fullName>
    </submittedName>
</protein>
<evidence type="ECO:0000313" key="2">
    <source>
        <dbReference type="EMBL" id="CAG6499788.1"/>
    </source>
</evidence>
<proteinExistence type="predicted"/>
<keyword evidence="1" id="KW-0472">Membrane</keyword>
<keyword evidence="1" id="KW-0812">Transmembrane</keyword>
<sequence>MDTRRGSTVLVGSRNQRVYDLEPSKIVPERANMRAKSGESKRSSNDLDHLFVCNIFRARGGSGFAPWKASCDKPSRLLLLLAAAHINLADVLWVSLFAPMHLRNSGRCPAYEGDHVAQL</sequence>
<dbReference type="EMBL" id="HBUE01138770">
    <property type="protein sequence ID" value="CAG6499789.1"/>
    <property type="molecule type" value="Transcribed_RNA"/>
</dbReference>
<reference evidence="2" key="1">
    <citation type="submission" date="2021-05" db="EMBL/GenBank/DDBJ databases">
        <authorList>
            <person name="Alioto T."/>
            <person name="Alioto T."/>
            <person name="Gomez Garrido J."/>
        </authorList>
    </citation>
    <scope>NUCLEOTIDE SEQUENCE</scope>
</reference>
<evidence type="ECO:0000256" key="1">
    <source>
        <dbReference type="SAM" id="Phobius"/>
    </source>
</evidence>
<dbReference type="AlphaFoldDB" id="A0A8D8CV53"/>
<name>A0A8D8CV53_CULPI</name>
<dbReference type="EMBL" id="HBUE01138769">
    <property type="protein sequence ID" value="CAG6499788.1"/>
    <property type="molecule type" value="Transcribed_RNA"/>
</dbReference>
<keyword evidence="1" id="KW-1133">Transmembrane helix</keyword>